<protein>
    <submittedName>
        <fullName evidence="2">Uncharacterized protein</fullName>
    </submittedName>
</protein>
<accession>A0A5N3VJH7</accession>
<feature type="compositionally biased region" description="Basic and acidic residues" evidence="1">
    <location>
        <begin position="89"/>
        <end position="102"/>
    </location>
</feature>
<gene>
    <name evidence="2" type="ORF">FD754_014306</name>
</gene>
<dbReference type="EMBL" id="VCEA01000002">
    <property type="protein sequence ID" value="KAB0349449.1"/>
    <property type="molecule type" value="Genomic_DNA"/>
</dbReference>
<keyword evidence="3" id="KW-1185">Reference proteome</keyword>
<reference evidence="2 3" key="1">
    <citation type="submission" date="2019-06" db="EMBL/GenBank/DDBJ databases">
        <title>Discovery of a novel chromosome fission-fusion reversal in muntjac.</title>
        <authorList>
            <person name="Mudd A.B."/>
            <person name="Bredeson J.V."/>
            <person name="Baum R."/>
            <person name="Hockemeyer D."/>
            <person name="Rokhsar D.S."/>
        </authorList>
    </citation>
    <scope>NUCLEOTIDE SEQUENCE [LARGE SCALE GENOMIC DNA]</scope>
    <source>
        <strain evidence="2">UTSW_UCB_Mm</strain>
        <tissue evidence="2">Fibroblast cell line</tissue>
    </source>
</reference>
<evidence type="ECO:0000313" key="3">
    <source>
        <dbReference type="Proteomes" id="UP000326458"/>
    </source>
</evidence>
<proteinExistence type="predicted"/>
<sequence>MIAAQLLAYYFTELKDDQVKKVSRGRCRRPALCPQPCIPASARRRSRLHPPAPSLPQASTGWIVGRWGSLRPSILPGADSKPSSSCGEDPVKTSHDDSALQP</sequence>
<comment type="caution">
    <text evidence="2">The sequence shown here is derived from an EMBL/GenBank/DDBJ whole genome shotgun (WGS) entry which is preliminary data.</text>
</comment>
<evidence type="ECO:0000313" key="2">
    <source>
        <dbReference type="EMBL" id="KAB0349449.1"/>
    </source>
</evidence>
<feature type="region of interest" description="Disordered" evidence="1">
    <location>
        <begin position="73"/>
        <end position="102"/>
    </location>
</feature>
<dbReference type="AlphaFoldDB" id="A0A5N3VJH7"/>
<organism evidence="2 3">
    <name type="scientific">Muntiacus muntjak</name>
    <name type="common">Barking deer</name>
    <name type="synonym">Indian muntjac</name>
    <dbReference type="NCBI Taxonomy" id="9888"/>
    <lineage>
        <taxon>Eukaryota</taxon>
        <taxon>Metazoa</taxon>
        <taxon>Chordata</taxon>
        <taxon>Craniata</taxon>
        <taxon>Vertebrata</taxon>
        <taxon>Euteleostomi</taxon>
        <taxon>Mammalia</taxon>
        <taxon>Eutheria</taxon>
        <taxon>Laurasiatheria</taxon>
        <taxon>Artiodactyla</taxon>
        <taxon>Ruminantia</taxon>
        <taxon>Pecora</taxon>
        <taxon>Cervidae</taxon>
        <taxon>Muntiacinae</taxon>
        <taxon>Muntiacus</taxon>
    </lineage>
</organism>
<evidence type="ECO:0000256" key="1">
    <source>
        <dbReference type="SAM" id="MobiDB-lite"/>
    </source>
</evidence>
<dbReference type="Proteomes" id="UP000326458">
    <property type="component" value="Unassembled WGS sequence"/>
</dbReference>
<name>A0A5N3VJH7_MUNMU</name>